<dbReference type="RefSeq" id="WP_187966681.1">
    <property type="nucleotide sequence ID" value="NZ_JACVDC010000063.1"/>
</dbReference>
<organism evidence="1 2">
    <name type="scientific">Sinomicrobium weinanense</name>
    <dbReference type="NCBI Taxonomy" id="2842200"/>
    <lineage>
        <taxon>Bacteria</taxon>
        <taxon>Pseudomonadati</taxon>
        <taxon>Bacteroidota</taxon>
        <taxon>Flavobacteriia</taxon>
        <taxon>Flavobacteriales</taxon>
        <taxon>Flavobacteriaceae</taxon>
        <taxon>Sinomicrobium</taxon>
    </lineage>
</organism>
<dbReference type="Gene3D" id="3.30.1490.20">
    <property type="entry name" value="ATP-grasp fold, A domain"/>
    <property type="match status" value="1"/>
</dbReference>
<dbReference type="AlphaFoldDB" id="A0A926JUH1"/>
<sequence length="350" mass="40675">MSLRSLKLFIHKLTHWEYWPYQVVYAPISLLWIYYAIRARSLFFFNAANPSIRNGGFVMESKRNIYNLIPQQFYAQTTYILQNTSFADLKGILKDSGLQYPVIAKPDIGLRGNAVKKIHSESELHEYNKRAGFDYLIQEFIDLPKEIGVFYVRYPGEDRGKITGIVYKEFLTVTGNGISSTRELLNQTPRFQFQLKALQREYGDQLDRVLEKGKRLTLVPYGSHARGARFTDCSHMANDALTEVINNICTQVKGFYYGRLDLMYNTAEELENGENFMVVEINGAMSEPTHIYDPGHSLWFAWKEVARHITYMYEISRVNHHNKGIPYLNHKSGFRELYAHHVQNRKIAGF</sequence>
<evidence type="ECO:0000313" key="2">
    <source>
        <dbReference type="Proteomes" id="UP000653730"/>
    </source>
</evidence>
<name>A0A926JUH1_9FLAO</name>
<accession>A0A926JUH1</accession>
<dbReference type="GO" id="GO:0005524">
    <property type="term" value="F:ATP binding"/>
    <property type="evidence" value="ECO:0007669"/>
    <property type="project" value="InterPro"/>
</dbReference>
<dbReference type="InterPro" id="IPR013815">
    <property type="entry name" value="ATP_grasp_subdomain_1"/>
</dbReference>
<comment type="caution">
    <text evidence="1">The sequence shown here is derived from an EMBL/GenBank/DDBJ whole genome shotgun (WGS) entry which is preliminary data.</text>
</comment>
<keyword evidence="1" id="KW-0436">Ligase</keyword>
<proteinExistence type="predicted"/>
<gene>
    <name evidence="1" type="ORF">IBL28_16350</name>
</gene>
<dbReference type="EMBL" id="JACVDC010000063">
    <property type="protein sequence ID" value="MBC9797549.1"/>
    <property type="molecule type" value="Genomic_DNA"/>
</dbReference>
<reference evidence="1 2" key="1">
    <citation type="submission" date="2020-09" db="EMBL/GenBank/DDBJ databases">
        <title>Sinomicrobium weinanense sp. nov., a halophilic bacteria isolated from saline-alkali soil.</title>
        <authorList>
            <person name="Wu P."/>
            <person name="Ren H."/>
            <person name="Mei Y."/>
            <person name="Liang Y."/>
            <person name="Chen Z."/>
        </authorList>
    </citation>
    <scope>NUCLEOTIDE SEQUENCE [LARGE SCALE GENOMIC DNA]</scope>
    <source>
        <strain evidence="1 2">FJxs</strain>
    </source>
</reference>
<protein>
    <submittedName>
        <fullName evidence="1">D-alanine--D-alanine ligase</fullName>
    </submittedName>
</protein>
<dbReference type="Proteomes" id="UP000653730">
    <property type="component" value="Unassembled WGS sequence"/>
</dbReference>
<dbReference type="GO" id="GO:0016874">
    <property type="term" value="F:ligase activity"/>
    <property type="evidence" value="ECO:0007669"/>
    <property type="project" value="UniProtKB-KW"/>
</dbReference>
<keyword evidence="2" id="KW-1185">Reference proteome</keyword>
<dbReference type="SUPFAM" id="SSF56059">
    <property type="entry name" value="Glutathione synthetase ATP-binding domain-like"/>
    <property type="match status" value="1"/>
</dbReference>
<evidence type="ECO:0000313" key="1">
    <source>
        <dbReference type="EMBL" id="MBC9797549.1"/>
    </source>
</evidence>